<gene>
    <name evidence="2" type="ORF">SAMN05660477_03005</name>
</gene>
<accession>A0A1T5GNR5</accession>
<dbReference type="SUPFAM" id="SSF51126">
    <property type="entry name" value="Pectin lyase-like"/>
    <property type="match status" value="1"/>
</dbReference>
<evidence type="ECO:0000256" key="1">
    <source>
        <dbReference type="SAM" id="SignalP"/>
    </source>
</evidence>
<dbReference type="EMBL" id="FUYZ01000014">
    <property type="protein sequence ID" value="SKC10049.1"/>
    <property type="molecule type" value="Genomic_DNA"/>
</dbReference>
<dbReference type="AlphaFoldDB" id="A0A1T5GNR5"/>
<sequence>MKNLSIFKQLAITSAFVSSIATSAQSVIIVDNNSTQPGVQNNLQTAITNAAAGSTIYVQPSSTSYGTVEISKKIILVGAKHSGDDLSSMIDYINLVEGSKDTTIKGLKINTLQNASPQLLENISVRECKVSSLNVSAYSSLNNPKNWTIEGNYINAINAYYNVEDLVIKNNIIQSLNIYKSATVLITQNIFNGSGGISYYDQDTGNKLVISNSIFITNSGCFGNYGINIYGRIDIQNSLTYNYGSSGVYNFEENNNDNYATQYTGMKLNQDPKFVNVNKSQSISTQADYSIANYFELNFLTDNLRLQSGSPAKAAGIAGEDLGIYQNYDYRNVGNPFGIPTIKIGSYSSSVPAGSNLSVSITAKAQ</sequence>
<keyword evidence="3" id="KW-1185">Reference proteome</keyword>
<dbReference type="InterPro" id="IPR011050">
    <property type="entry name" value="Pectin_lyase_fold/virulence"/>
</dbReference>
<dbReference type="STRING" id="619805.SAMN05660477_03005"/>
<proteinExistence type="predicted"/>
<name>A0A1T5GNR5_9FLAO</name>
<evidence type="ECO:0008006" key="4">
    <source>
        <dbReference type="Google" id="ProtNLM"/>
    </source>
</evidence>
<evidence type="ECO:0000313" key="3">
    <source>
        <dbReference type="Proteomes" id="UP000191112"/>
    </source>
</evidence>
<dbReference type="InterPro" id="IPR012334">
    <property type="entry name" value="Pectin_lyas_fold"/>
</dbReference>
<dbReference type="Gene3D" id="2.160.20.10">
    <property type="entry name" value="Single-stranded right-handed beta-helix, Pectin lyase-like"/>
    <property type="match status" value="1"/>
</dbReference>
<organism evidence="2 3">
    <name type="scientific">Soonwooa buanensis</name>
    <dbReference type="NCBI Taxonomy" id="619805"/>
    <lineage>
        <taxon>Bacteria</taxon>
        <taxon>Pseudomonadati</taxon>
        <taxon>Bacteroidota</taxon>
        <taxon>Flavobacteriia</taxon>
        <taxon>Flavobacteriales</taxon>
        <taxon>Weeksellaceae</taxon>
        <taxon>Chryseobacterium group</taxon>
        <taxon>Soonwooa</taxon>
    </lineage>
</organism>
<reference evidence="2 3" key="1">
    <citation type="submission" date="2017-02" db="EMBL/GenBank/DDBJ databases">
        <authorList>
            <person name="Peterson S.W."/>
        </authorList>
    </citation>
    <scope>NUCLEOTIDE SEQUENCE [LARGE SCALE GENOMIC DNA]</scope>
    <source>
        <strain evidence="2 3">DSM 22323</strain>
    </source>
</reference>
<feature type="chain" id="PRO_5012120433" description="Right handed beta helix region" evidence="1">
    <location>
        <begin position="24"/>
        <end position="366"/>
    </location>
</feature>
<feature type="signal peptide" evidence="1">
    <location>
        <begin position="1"/>
        <end position="23"/>
    </location>
</feature>
<keyword evidence="1" id="KW-0732">Signal</keyword>
<evidence type="ECO:0000313" key="2">
    <source>
        <dbReference type="EMBL" id="SKC10049.1"/>
    </source>
</evidence>
<dbReference type="OrthoDB" id="1431165at2"/>
<dbReference type="RefSeq" id="WP_079668219.1">
    <property type="nucleotide sequence ID" value="NZ_FUYZ01000014.1"/>
</dbReference>
<dbReference type="Proteomes" id="UP000191112">
    <property type="component" value="Unassembled WGS sequence"/>
</dbReference>
<protein>
    <recommendedName>
        <fullName evidence="4">Right handed beta helix region</fullName>
    </recommendedName>
</protein>